<dbReference type="Proteomes" id="UP001271723">
    <property type="component" value="Unassembled WGS sequence"/>
</dbReference>
<accession>A0ABU4LDV7</accession>
<dbReference type="Pfam" id="PF03479">
    <property type="entry name" value="PCC"/>
    <property type="match status" value="1"/>
</dbReference>
<evidence type="ECO:0000259" key="1">
    <source>
        <dbReference type="PROSITE" id="PS51742"/>
    </source>
</evidence>
<keyword evidence="3" id="KW-1185">Reference proteome</keyword>
<dbReference type="InterPro" id="IPR005175">
    <property type="entry name" value="PPC_dom"/>
</dbReference>
<dbReference type="Gene3D" id="3.30.1330.80">
    <property type="entry name" value="Hypothetical protein, similar to alpha- acetolactate decarboxylase, domain 2"/>
    <property type="match status" value="1"/>
</dbReference>
<organism evidence="2 3">
    <name type="scientific">Streptomyces griseiscabiei</name>
    <dbReference type="NCBI Taxonomy" id="2993540"/>
    <lineage>
        <taxon>Bacteria</taxon>
        <taxon>Bacillati</taxon>
        <taxon>Actinomycetota</taxon>
        <taxon>Actinomycetes</taxon>
        <taxon>Kitasatosporales</taxon>
        <taxon>Streptomycetaceae</taxon>
        <taxon>Streptomyces</taxon>
    </lineage>
</organism>
<dbReference type="RefSeq" id="WP_060880435.1">
    <property type="nucleotide sequence ID" value="NZ_JAGJBZ010000005.1"/>
</dbReference>
<dbReference type="PROSITE" id="PS51742">
    <property type="entry name" value="PPC"/>
    <property type="match status" value="1"/>
</dbReference>
<gene>
    <name evidence="2" type="ORF">PV517_35555</name>
</gene>
<feature type="domain" description="PPC" evidence="1">
    <location>
        <begin position="6"/>
        <end position="151"/>
    </location>
</feature>
<dbReference type="EMBL" id="JARAVY010000017">
    <property type="protein sequence ID" value="MDX2913972.1"/>
    <property type="molecule type" value="Genomic_DNA"/>
</dbReference>
<name>A0ABU4LDV7_9ACTN</name>
<evidence type="ECO:0000313" key="3">
    <source>
        <dbReference type="Proteomes" id="UP001271723"/>
    </source>
</evidence>
<comment type="caution">
    <text evidence="2">The sequence shown here is derived from an EMBL/GenBank/DDBJ whole genome shotgun (WGS) entry which is preliminary data.</text>
</comment>
<evidence type="ECO:0000313" key="2">
    <source>
        <dbReference type="EMBL" id="MDX2913972.1"/>
    </source>
</evidence>
<dbReference type="SUPFAM" id="SSF117856">
    <property type="entry name" value="AF0104/ALDC/Ptd012-like"/>
    <property type="match status" value="1"/>
</dbReference>
<proteinExistence type="predicted"/>
<protein>
    <submittedName>
        <fullName evidence="2">DUF296 domain-containing protein</fullName>
    </submittedName>
</protein>
<reference evidence="2 3" key="1">
    <citation type="journal article" date="2023" name="Microb. Genom.">
        <title>Mesoterricola silvestris gen. nov., sp. nov., Mesoterricola sediminis sp. nov., Geothrix oryzae sp. nov., Geothrix edaphica sp. nov., Geothrix rubra sp. nov., and Geothrix limicola sp. nov., six novel members of Acidobacteriota isolated from soils.</title>
        <authorList>
            <person name="Weisberg A.J."/>
            <person name="Pearce E."/>
            <person name="Kramer C.G."/>
            <person name="Chang J.H."/>
            <person name="Clarke C.R."/>
        </authorList>
    </citation>
    <scope>NUCLEOTIDE SEQUENCE [LARGE SCALE GENOMIC DNA]</scope>
    <source>
        <strain evidence="2 3">NRRL_B-2795</strain>
    </source>
</reference>
<sequence>MRATPLTIGRTFGVAFDDGDDFLPQLGAFCTEYGIRSAYIPMFLGGFHSVQLVGTCDPIEDPSAPVWAATEYSTLEALGSGTIAWEEEGDALAPHIHVAVGLKGQAAEGRTSHLLGGRVQFISELFVVEVTDPLMTRPKLGRHAVPTLQFTQPLRSAESQ</sequence>